<evidence type="ECO:0000313" key="3">
    <source>
        <dbReference type="Proteomes" id="UP000663854"/>
    </source>
</evidence>
<dbReference type="Proteomes" id="UP000663854">
    <property type="component" value="Unassembled WGS sequence"/>
</dbReference>
<dbReference type="EMBL" id="CAJNOL010006383">
    <property type="protein sequence ID" value="CAF1617321.1"/>
    <property type="molecule type" value="Genomic_DNA"/>
</dbReference>
<reference evidence="1" key="1">
    <citation type="submission" date="2021-02" db="EMBL/GenBank/DDBJ databases">
        <authorList>
            <person name="Nowell W R."/>
        </authorList>
    </citation>
    <scope>NUCLEOTIDE SEQUENCE</scope>
</reference>
<evidence type="ECO:0000313" key="4">
    <source>
        <dbReference type="Proteomes" id="UP000663870"/>
    </source>
</evidence>
<keyword evidence="4" id="KW-1185">Reference proteome</keyword>
<proteinExistence type="predicted"/>
<protein>
    <submittedName>
        <fullName evidence="1">Uncharacterized protein</fullName>
    </submittedName>
</protein>
<accession>A0A815JV66</accession>
<name>A0A815JV66_9BILA</name>
<evidence type="ECO:0000313" key="2">
    <source>
        <dbReference type="EMBL" id="CAF1617321.1"/>
    </source>
</evidence>
<dbReference type="Gene3D" id="3.90.550.10">
    <property type="entry name" value="Spore Coat Polysaccharide Biosynthesis Protein SpsA, Chain A"/>
    <property type="match status" value="1"/>
</dbReference>
<dbReference type="Proteomes" id="UP000663870">
    <property type="component" value="Unassembled WGS sequence"/>
</dbReference>
<gene>
    <name evidence="2" type="ORF">JXQ802_LOCUS50148</name>
    <name evidence="1" type="ORF">PYM288_LOCUS34002</name>
</gene>
<organism evidence="1 3">
    <name type="scientific">Rotaria sordida</name>
    <dbReference type="NCBI Taxonomy" id="392033"/>
    <lineage>
        <taxon>Eukaryota</taxon>
        <taxon>Metazoa</taxon>
        <taxon>Spiralia</taxon>
        <taxon>Gnathifera</taxon>
        <taxon>Rotifera</taxon>
        <taxon>Eurotatoria</taxon>
        <taxon>Bdelloidea</taxon>
        <taxon>Philodinida</taxon>
        <taxon>Philodinidae</taxon>
        <taxon>Rotaria</taxon>
    </lineage>
</organism>
<dbReference type="EMBL" id="CAJNOH010004918">
    <property type="protein sequence ID" value="CAF1384005.1"/>
    <property type="molecule type" value="Genomic_DNA"/>
</dbReference>
<dbReference type="AlphaFoldDB" id="A0A815JV66"/>
<comment type="caution">
    <text evidence="1">The sequence shown here is derived from an EMBL/GenBank/DDBJ whole genome shotgun (WGS) entry which is preliminary data.</text>
</comment>
<dbReference type="InterPro" id="IPR029044">
    <property type="entry name" value="Nucleotide-diphossugar_trans"/>
</dbReference>
<sequence length="73" mass="8734">MFPISETFRIRFYSENSMCCEHYLFVNSDSIKYWGCSDENDNMHAHIVSNNLKVERPPVSIARYKILKYTHQK</sequence>
<evidence type="ECO:0000313" key="1">
    <source>
        <dbReference type="EMBL" id="CAF1384005.1"/>
    </source>
</evidence>